<dbReference type="AlphaFoldDB" id="A0AA86P8R5"/>
<name>A0AA86P8R5_9EUKA</name>
<reference evidence="1" key="1">
    <citation type="submission" date="2023-06" db="EMBL/GenBank/DDBJ databases">
        <authorList>
            <person name="Kurt Z."/>
        </authorList>
    </citation>
    <scope>NUCLEOTIDE SEQUENCE</scope>
</reference>
<dbReference type="InterPro" id="IPR009057">
    <property type="entry name" value="Homeodomain-like_sf"/>
</dbReference>
<dbReference type="EMBL" id="CATOUU010000564">
    <property type="protein sequence ID" value="CAI9934237.1"/>
    <property type="molecule type" value="Genomic_DNA"/>
</dbReference>
<dbReference type="GO" id="GO:0003677">
    <property type="term" value="F:DNA binding"/>
    <property type="evidence" value="ECO:0007669"/>
    <property type="project" value="UniProtKB-KW"/>
</dbReference>
<gene>
    <name evidence="1" type="ORF">HINF_LOCUS21882</name>
    <name evidence="2" type="ORF">HINF_LOCUS27980</name>
</gene>
<sequence>MTVHTRSRRITIQERCIMMKMWETGPQTVATKKQIASCLQCSLQTVYSILKHLEVTGKLEASHADNSIKKFDQAEIFALVNVAKANRFESRRVIAEKYYALRGISMSLTTVSRLLAKFSLLSHYVNTSQKLKEFTFDW</sequence>
<comment type="caution">
    <text evidence="1">The sequence shown here is derived from an EMBL/GenBank/DDBJ whole genome shotgun (WGS) entry which is preliminary data.</text>
</comment>
<evidence type="ECO:0000313" key="1">
    <source>
        <dbReference type="EMBL" id="CAI9934237.1"/>
    </source>
</evidence>
<accession>A0AA86P8R5</accession>
<dbReference type="Proteomes" id="UP001642409">
    <property type="component" value="Unassembled WGS sequence"/>
</dbReference>
<dbReference type="SUPFAM" id="SSF46689">
    <property type="entry name" value="Homeodomain-like"/>
    <property type="match status" value="1"/>
</dbReference>
<reference evidence="2 3" key="2">
    <citation type="submission" date="2024-07" db="EMBL/GenBank/DDBJ databases">
        <authorList>
            <person name="Akdeniz Z."/>
        </authorList>
    </citation>
    <scope>NUCLEOTIDE SEQUENCE [LARGE SCALE GENOMIC DNA]</scope>
</reference>
<keyword evidence="1" id="KW-0371">Homeobox</keyword>
<protein>
    <submittedName>
        <fullName evidence="1">Homeobox-like domain superfamily</fullName>
    </submittedName>
    <submittedName>
        <fullName evidence="2">Homeobox-like_domain superfamily</fullName>
    </submittedName>
</protein>
<keyword evidence="3" id="KW-1185">Reference proteome</keyword>
<evidence type="ECO:0000313" key="2">
    <source>
        <dbReference type="EMBL" id="CAL6021051.1"/>
    </source>
</evidence>
<dbReference type="EMBL" id="CAXDID020000088">
    <property type="protein sequence ID" value="CAL6021051.1"/>
    <property type="molecule type" value="Genomic_DNA"/>
</dbReference>
<proteinExistence type="predicted"/>
<organism evidence="1">
    <name type="scientific">Hexamita inflata</name>
    <dbReference type="NCBI Taxonomy" id="28002"/>
    <lineage>
        <taxon>Eukaryota</taxon>
        <taxon>Metamonada</taxon>
        <taxon>Diplomonadida</taxon>
        <taxon>Hexamitidae</taxon>
        <taxon>Hexamitinae</taxon>
        <taxon>Hexamita</taxon>
    </lineage>
</organism>
<keyword evidence="1" id="KW-0238">DNA-binding</keyword>
<evidence type="ECO:0000313" key="3">
    <source>
        <dbReference type="Proteomes" id="UP001642409"/>
    </source>
</evidence>